<reference evidence="1 2" key="1">
    <citation type="submission" date="2023-03" db="EMBL/GenBank/DDBJ databases">
        <title>Roseibium porphyridii sp. nov. and Roseibium rhodosorbium sp. nov. isolated from marine algae, Porphyridium cruentum and Rhodosorus marinus, respectively.</title>
        <authorList>
            <person name="Lee M.W."/>
            <person name="Choi B.J."/>
            <person name="Lee J.K."/>
            <person name="Choi D.G."/>
            <person name="Baek J.H."/>
            <person name="Bayburt H."/>
            <person name="Kim J.M."/>
            <person name="Han D.M."/>
            <person name="Kim K.H."/>
            <person name="Jeon C.O."/>
        </authorList>
    </citation>
    <scope>NUCLEOTIDE SEQUENCE [LARGE SCALE GENOMIC DNA]</scope>
    <source>
        <strain evidence="1 2">KMA01</strain>
    </source>
</reference>
<organism evidence="1 2">
    <name type="scientific">Roseibium porphyridii</name>
    <dbReference type="NCBI Taxonomy" id="2866279"/>
    <lineage>
        <taxon>Bacteria</taxon>
        <taxon>Pseudomonadati</taxon>
        <taxon>Pseudomonadota</taxon>
        <taxon>Alphaproteobacteria</taxon>
        <taxon>Hyphomicrobiales</taxon>
        <taxon>Stappiaceae</taxon>
        <taxon>Roseibium</taxon>
    </lineage>
</organism>
<keyword evidence="2" id="KW-1185">Reference proteome</keyword>
<evidence type="ECO:0000313" key="2">
    <source>
        <dbReference type="Proteomes" id="UP001209803"/>
    </source>
</evidence>
<protein>
    <submittedName>
        <fullName evidence="1">Uncharacterized protein</fullName>
    </submittedName>
</protein>
<dbReference type="RefSeq" id="WP_152503856.1">
    <property type="nucleotide sequence ID" value="NZ_CP120863.1"/>
</dbReference>
<proteinExistence type="predicted"/>
<name>A0ABY8F275_9HYPH</name>
<dbReference type="Proteomes" id="UP001209803">
    <property type="component" value="Chromosome"/>
</dbReference>
<evidence type="ECO:0000313" key="1">
    <source>
        <dbReference type="EMBL" id="WFE89591.1"/>
    </source>
</evidence>
<accession>A0ABY8F275</accession>
<gene>
    <name evidence="1" type="ORF">K1718_26135</name>
</gene>
<dbReference type="EMBL" id="CP120863">
    <property type="protein sequence ID" value="WFE89591.1"/>
    <property type="molecule type" value="Genomic_DNA"/>
</dbReference>
<sequence>MPLMNFQTFNREVQAVKNIYRQDNAWVGRFIPPSWDRDLAMTMYIRAAYRLYRATGQNQLRLVLLGGTEIRKARNLIMNFGLTAANGIQERETARLADAAQAAREEVNDADLPVNTRLPTRDVVPVCGLGSILSEDRWTPLLNDALIVGGATANHEFVITLEPYERGLWRECEATLGNELRELEQQYARFGNVPAGFVRNTPEFKKLCWKKFISWNLRMFWDTRQNIPRVLARELIGLSIFGYKPVFGDRQLAFRRPLGARDPVFPDYVRGLRNLRFHVPGARARIMENLSEFLFDERDAFGFRADQPQIHGMPHVGNPIQAYV</sequence>